<dbReference type="AlphaFoldDB" id="A0A915JPN3"/>
<dbReference type="GO" id="GO:0005524">
    <property type="term" value="F:ATP binding"/>
    <property type="evidence" value="ECO:0007669"/>
    <property type="project" value="UniProtKB-KW"/>
</dbReference>
<keyword evidence="8" id="KW-1185">Reference proteome</keyword>
<evidence type="ECO:0000256" key="1">
    <source>
        <dbReference type="ARBA" id="ARBA00004141"/>
    </source>
</evidence>
<dbReference type="InterPro" id="IPR006544">
    <property type="entry name" value="P-type_TPase_V"/>
</dbReference>
<dbReference type="GO" id="GO:0016020">
    <property type="term" value="C:membrane"/>
    <property type="evidence" value="ECO:0007669"/>
    <property type="project" value="UniProtKB-SubCell"/>
</dbReference>
<name>A0A915JPN3_ROMCU</name>
<dbReference type="Gene3D" id="3.40.1110.10">
    <property type="entry name" value="Calcium-transporting ATPase, cytoplasmic domain N"/>
    <property type="match status" value="1"/>
</dbReference>
<dbReference type="Pfam" id="PF13246">
    <property type="entry name" value="Cation_ATPase"/>
    <property type="match status" value="1"/>
</dbReference>
<evidence type="ECO:0000256" key="7">
    <source>
        <dbReference type="ARBA" id="ARBA00022967"/>
    </source>
</evidence>
<protein>
    <submittedName>
        <fullName evidence="9">P-type ATPase</fullName>
    </submittedName>
</protein>
<dbReference type="GO" id="GO:0015203">
    <property type="term" value="F:polyamine transmembrane transporter activity"/>
    <property type="evidence" value="ECO:0007669"/>
    <property type="project" value="TreeGrafter"/>
</dbReference>
<evidence type="ECO:0000313" key="8">
    <source>
        <dbReference type="Proteomes" id="UP000887565"/>
    </source>
</evidence>
<dbReference type="PANTHER" id="PTHR45630">
    <property type="entry name" value="CATION-TRANSPORTING ATPASE-RELATED"/>
    <property type="match status" value="1"/>
</dbReference>
<dbReference type="GO" id="GO:0006874">
    <property type="term" value="P:intracellular calcium ion homeostasis"/>
    <property type="evidence" value="ECO:0007669"/>
    <property type="project" value="TreeGrafter"/>
</dbReference>
<dbReference type="InterPro" id="IPR023299">
    <property type="entry name" value="ATPase_P-typ_cyto_dom_N"/>
</dbReference>
<proteinExistence type="predicted"/>
<dbReference type="GO" id="GO:0019829">
    <property type="term" value="F:ATPase-coupled monoatomic cation transmembrane transporter activity"/>
    <property type="evidence" value="ECO:0007669"/>
    <property type="project" value="TreeGrafter"/>
</dbReference>
<accession>A0A915JPN3</accession>
<dbReference type="InterPro" id="IPR023214">
    <property type="entry name" value="HAD_sf"/>
</dbReference>
<keyword evidence="3" id="KW-0479">Metal-binding</keyword>
<dbReference type="SUPFAM" id="SSF81660">
    <property type="entry name" value="Metal cation-transporting ATPase, ATP-binding domain N"/>
    <property type="match status" value="1"/>
</dbReference>
<reference evidence="9" key="1">
    <citation type="submission" date="2022-11" db="UniProtKB">
        <authorList>
            <consortium name="WormBaseParasite"/>
        </authorList>
    </citation>
    <scope>IDENTIFICATION</scope>
</reference>
<dbReference type="InterPro" id="IPR036412">
    <property type="entry name" value="HAD-like_sf"/>
</dbReference>
<dbReference type="SUPFAM" id="SSF56784">
    <property type="entry name" value="HAD-like"/>
    <property type="match status" value="1"/>
</dbReference>
<keyword evidence="6" id="KW-0460">Magnesium</keyword>
<keyword evidence="2" id="KW-0597">Phosphoprotein</keyword>
<organism evidence="8 9">
    <name type="scientific">Romanomermis culicivorax</name>
    <name type="common">Nematode worm</name>
    <dbReference type="NCBI Taxonomy" id="13658"/>
    <lineage>
        <taxon>Eukaryota</taxon>
        <taxon>Metazoa</taxon>
        <taxon>Ecdysozoa</taxon>
        <taxon>Nematoda</taxon>
        <taxon>Enoplea</taxon>
        <taxon>Dorylaimia</taxon>
        <taxon>Mermithida</taxon>
        <taxon>Mermithoidea</taxon>
        <taxon>Mermithidae</taxon>
        <taxon>Romanomermis</taxon>
    </lineage>
</organism>
<keyword evidence="4" id="KW-0547">Nucleotide-binding</keyword>
<comment type="subcellular location">
    <subcellularLocation>
        <location evidence="1">Membrane</location>
        <topology evidence="1">Multi-pass membrane protein</topology>
    </subcellularLocation>
</comment>
<evidence type="ECO:0000256" key="3">
    <source>
        <dbReference type="ARBA" id="ARBA00022723"/>
    </source>
</evidence>
<evidence type="ECO:0000256" key="4">
    <source>
        <dbReference type="ARBA" id="ARBA00022741"/>
    </source>
</evidence>
<evidence type="ECO:0000256" key="6">
    <source>
        <dbReference type="ARBA" id="ARBA00022842"/>
    </source>
</evidence>
<keyword evidence="5" id="KW-0067">ATP-binding</keyword>
<dbReference type="GO" id="GO:0140358">
    <property type="term" value="F:P-type transmembrane transporter activity"/>
    <property type="evidence" value="ECO:0007669"/>
    <property type="project" value="InterPro"/>
</dbReference>
<dbReference type="GO" id="GO:0046872">
    <property type="term" value="F:metal ion binding"/>
    <property type="evidence" value="ECO:0007669"/>
    <property type="project" value="UniProtKB-KW"/>
</dbReference>
<evidence type="ECO:0000256" key="2">
    <source>
        <dbReference type="ARBA" id="ARBA00022553"/>
    </source>
</evidence>
<keyword evidence="7" id="KW-1278">Translocase</keyword>
<dbReference type="WBParaSite" id="nRc.2.0.1.t27881-RA">
    <property type="protein sequence ID" value="nRc.2.0.1.t27881-RA"/>
    <property type="gene ID" value="nRc.2.0.1.g27881"/>
</dbReference>
<evidence type="ECO:0000256" key="5">
    <source>
        <dbReference type="ARBA" id="ARBA00022840"/>
    </source>
</evidence>
<dbReference type="Gene3D" id="3.40.50.1000">
    <property type="entry name" value="HAD superfamily/HAD-like"/>
    <property type="match status" value="1"/>
</dbReference>
<dbReference type="Proteomes" id="UP000887565">
    <property type="component" value="Unplaced"/>
</dbReference>
<evidence type="ECO:0000313" key="9">
    <source>
        <dbReference type="WBParaSite" id="nRc.2.0.1.t27881-RA"/>
    </source>
</evidence>
<dbReference type="PANTHER" id="PTHR45630:SF8">
    <property type="entry name" value="CATION-TRANSPORTING ATPASE"/>
    <property type="match status" value="1"/>
</dbReference>
<sequence>MNPLVQTMACCHSLTRIDNVLTGDPLDLVLFRETGWILEEPEVLEESDRYDMLAPTIVRPQHLQDEKLIFPSSLPAGDHSAPANLDSFQSANEDRMSVVVRIFGSQKLTLYCKGAPETVVGLCLPETVPFEFADILQRYTQKGYRVLAAASRSLNMSYVKAQRASRDLLERDLTFRGLIILENRLKPETTPVISQLSRADVRSIMVTGDNILTAVSVGRECGILHENKRLYVVEICDEVIFDAKTAEEPSPPVIKIKRDKFCSTISASSVPQLERLNNGSKEFEGERQRRRSTSSRRNTDESLFIKCEDGFKLRYQLAITGASFALLVKHYPHLVPQLVSVCDIFARMSPEQKALLVNDLQELGYVVAMCGDGANDCGALK</sequence>
<dbReference type="OMA" id="EYNINTW"/>